<feature type="domain" description="Reverse transcriptase" evidence="1">
    <location>
        <begin position="1"/>
        <end position="67"/>
    </location>
</feature>
<dbReference type="InterPro" id="IPR053134">
    <property type="entry name" value="RNA-dir_DNA_polymerase"/>
</dbReference>
<dbReference type="GO" id="GO:0003964">
    <property type="term" value="F:RNA-directed DNA polymerase activity"/>
    <property type="evidence" value="ECO:0007669"/>
    <property type="project" value="UniProtKB-KW"/>
</dbReference>
<comment type="caution">
    <text evidence="2">The sequence shown here is derived from an EMBL/GenBank/DDBJ whole genome shotgun (WGS) entry which is preliminary data.</text>
</comment>
<dbReference type="AlphaFoldDB" id="A0A5B6VL25"/>
<dbReference type="Gene3D" id="3.30.70.270">
    <property type="match status" value="1"/>
</dbReference>
<dbReference type="PANTHER" id="PTHR24559:SF432">
    <property type="entry name" value="RNA-DIRECTED DNA POLYMERASE HOMOLOG"/>
    <property type="match status" value="1"/>
</dbReference>
<name>A0A5B6VL25_9ROSI</name>
<accession>A0A5B6VL25</accession>
<dbReference type="PANTHER" id="PTHR24559">
    <property type="entry name" value="TRANSPOSON TY3-I GAG-POL POLYPROTEIN"/>
    <property type="match status" value="1"/>
</dbReference>
<protein>
    <submittedName>
        <fullName evidence="2">RNA-directed DNA polymerase-like protein</fullName>
    </submittedName>
</protein>
<reference evidence="3" key="1">
    <citation type="journal article" date="2019" name="Plant Biotechnol. J.">
        <title>Genome sequencing of the Australian wild diploid species Gossypium australe highlights disease resistance and delayed gland morphogenesis.</title>
        <authorList>
            <person name="Cai Y."/>
            <person name="Cai X."/>
            <person name="Wang Q."/>
            <person name="Wang P."/>
            <person name="Zhang Y."/>
            <person name="Cai C."/>
            <person name="Xu Y."/>
            <person name="Wang K."/>
            <person name="Zhou Z."/>
            <person name="Wang C."/>
            <person name="Geng S."/>
            <person name="Li B."/>
            <person name="Dong Q."/>
            <person name="Hou Y."/>
            <person name="Wang H."/>
            <person name="Ai P."/>
            <person name="Liu Z."/>
            <person name="Yi F."/>
            <person name="Sun M."/>
            <person name="An G."/>
            <person name="Cheng J."/>
            <person name="Zhang Y."/>
            <person name="Shi Q."/>
            <person name="Xie Y."/>
            <person name="Shi X."/>
            <person name="Chang Y."/>
            <person name="Huang F."/>
            <person name="Chen Y."/>
            <person name="Hong S."/>
            <person name="Mi L."/>
            <person name="Sun Q."/>
            <person name="Zhang L."/>
            <person name="Zhou B."/>
            <person name="Peng R."/>
            <person name="Zhang X."/>
            <person name="Liu F."/>
        </authorList>
    </citation>
    <scope>NUCLEOTIDE SEQUENCE [LARGE SCALE GENOMIC DNA]</scope>
    <source>
        <strain evidence="3">cv. PA1801</strain>
    </source>
</reference>
<evidence type="ECO:0000313" key="2">
    <source>
        <dbReference type="EMBL" id="KAA3469714.1"/>
    </source>
</evidence>
<dbReference type="InterPro" id="IPR000477">
    <property type="entry name" value="RT_dom"/>
</dbReference>
<organism evidence="2 3">
    <name type="scientific">Gossypium australe</name>
    <dbReference type="NCBI Taxonomy" id="47621"/>
    <lineage>
        <taxon>Eukaryota</taxon>
        <taxon>Viridiplantae</taxon>
        <taxon>Streptophyta</taxon>
        <taxon>Embryophyta</taxon>
        <taxon>Tracheophyta</taxon>
        <taxon>Spermatophyta</taxon>
        <taxon>Magnoliopsida</taxon>
        <taxon>eudicotyledons</taxon>
        <taxon>Gunneridae</taxon>
        <taxon>Pentapetalae</taxon>
        <taxon>rosids</taxon>
        <taxon>malvids</taxon>
        <taxon>Malvales</taxon>
        <taxon>Malvaceae</taxon>
        <taxon>Malvoideae</taxon>
        <taxon>Gossypium</taxon>
    </lineage>
</organism>
<proteinExistence type="predicted"/>
<keyword evidence="3" id="KW-1185">Reference proteome</keyword>
<dbReference type="InterPro" id="IPR043502">
    <property type="entry name" value="DNA/RNA_pol_sf"/>
</dbReference>
<dbReference type="Proteomes" id="UP000325315">
    <property type="component" value="Unassembled WGS sequence"/>
</dbReference>
<sequence>MPFGLCNAFTTFQRCMMAIFVDMVGKFLEVFMDDFPVFGDTFEDCLKNLELVLCWCEKTNLVLNWEK</sequence>
<dbReference type="OrthoDB" id="1001581at2759"/>
<keyword evidence="2" id="KW-0808">Transferase</keyword>
<evidence type="ECO:0000313" key="3">
    <source>
        <dbReference type="Proteomes" id="UP000325315"/>
    </source>
</evidence>
<dbReference type="Pfam" id="PF00078">
    <property type="entry name" value="RVT_1"/>
    <property type="match status" value="1"/>
</dbReference>
<evidence type="ECO:0000259" key="1">
    <source>
        <dbReference type="Pfam" id="PF00078"/>
    </source>
</evidence>
<keyword evidence="2" id="KW-0548">Nucleotidyltransferase</keyword>
<dbReference type="SUPFAM" id="SSF56672">
    <property type="entry name" value="DNA/RNA polymerases"/>
    <property type="match status" value="1"/>
</dbReference>
<dbReference type="EMBL" id="SMMG02000006">
    <property type="protein sequence ID" value="KAA3469714.1"/>
    <property type="molecule type" value="Genomic_DNA"/>
</dbReference>
<keyword evidence="2" id="KW-0695">RNA-directed DNA polymerase</keyword>
<gene>
    <name evidence="2" type="ORF">EPI10_015475</name>
</gene>
<dbReference type="InterPro" id="IPR043128">
    <property type="entry name" value="Rev_trsase/Diguanyl_cyclase"/>
</dbReference>